<keyword evidence="6" id="KW-1185">Reference proteome</keyword>
<protein>
    <submittedName>
        <fullName evidence="5">23S rRNA (Guanosine(2251)-2'-O)-methyltransferase RlmB</fullName>
    </submittedName>
</protein>
<dbReference type="InterPro" id="IPR029064">
    <property type="entry name" value="Ribosomal_eL30-like_sf"/>
</dbReference>
<dbReference type="Proteomes" id="UP000078532">
    <property type="component" value="Unassembled WGS sequence"/>
</dbReference>
<proteinExistence type="inferred from homology"/>
<dbReference type="STRING" id="1838280.A6M21_06780"/>
<dbReference type="GO" id="GO:0005829">
    <property type="term" value="C:cytosol"/>
    <property type="evidence" value="ECO:0007669"/>
    <property type="project" value="TreeGrafter"/>
</dbReference>
<evidence type="ECO:0000256" key="1">
    <source>
        <dbReference type="ARBA" id="ARBA00007228"/>
    </source>
</evidence>
<evidence type="ECO:0000256" key="2">
    <source>
        <dbReference type="ARBA" id="ARBA00022603"/>
    </source>
</evidence>
<dbReference type="PANTHER" id="PTHR46429:SF1">
    <property type="entry name" value="23S RRNA (GUANOSINE-2'-O-)-METHYLTRANSFERASE RLMB"/>
    <property type="match status" value="1"/>
</dbReference>
<dbReference type="GO" id="GO:0006396">
    <property type="term" value="P:RNA processing"/>
    <property type="evidence" value="ECO:0007669"/>
    <property type="project" value="InterPro"/>
</dbReference>
<accession>A0A1B7LGL3</accession>
<dbReference type="InterPro" id="IPR004441">
    <property type="entry name" value="rRNA_MeTrfase_TrmH"/>
</dbReference>
<evidence type="ECO:0000256" key="3">
    <source>
        <dbReference type="ARBA" id="ARBA00022679"/>
    </source>
</evidence>
<dbReference type="FunFam" id="3.40.1280.10:FF:000008">
    <property type="entry name" value="Group 3 RNA methyltransferase TrmH"/>
    <property type="match status" value="1"/>
</dbReference>
<dbReference type="GO" id="GO:0008173">
    <property type="term" value="F:RNA methyltransferase activity"/>
    <property type="evidence" value="ECO:0007669"/>
    <property type="project" value="InterPro"/>
</dbReference>
<comment type="similarity">
    <text evidence="1">Belongs to the class IV-like SAM-binding methyltransferase superfamily. RNA methyltransferase TrmH family.</text>
</comment>
<dbReference type="RefSeq" id="WP_066666981.1">
    <property type="nucleotide sequence ID" value="NZ_LYVF01000069.1"/>
</dbReference>
<keyword evidence="3 5" id="KW-0808">Transferase</keyword>
<comment type="caution">
    <text evidence="5">The sequence shown here is derived from an EMBL/GenBank/DDBJ whole genome shotgun (WGS) entry which is preliminary data.</text>
</comment>
<dbReference type="OrthoDB" id="9794400at2"/>
<dbReference type="InterPro" id="IPR001537">
    <property type="entry name" value="SpoU_MeTrfase"/>
</dbReference>
<dbReference type="PANTHER" id="PTHR46429">
    <property type="entry name" value="23S RRNA (GUANOSINE-2'-O-)-METHYLTRANSFERASE RLMB"/>
    <property type="match status" value="1"/>
</dbReference>
<dbReference type="Gene3D" id="3.30.1330.30">
    <property type="match status" value="1"/>
</dbReference>
<dbReference type="SUPFAM" id="SSF55315">
    <property type="entry name" value="L30e-like"/>
    <property type="match status" value="1"/>
</dbReference>
<name>A0A1B7LGL3_9FIRM</name>
<dbReference type="NCBIfam" id="TIGR00186">
    <property type="entry name" value="rRNA_methyl_3"/>
    <property type="match status" value="1"/>
</dbReference>
<sequence length="257" mass="27377">MTRENDPENIIAGRNPVREALRAGRSLNKVFIARGVLTGPLREIYALSRERQIPVQQVERVQLDRLAPGTAHQGVAALAAAGDYVSVDDILQAAGTADPFLLLLDEVTDPHNLGAILRTADAAGVHGVIIPRHRSAGLTPAAGKAAAGAAEYVKVARVTNLVRTIDYLKQQGIWVAGAEGTAGDLFWDARLDGPLALVIGGEDKGLGRLVREKCDLLVRLPMAGRVSSLNASVAAALLTYEVVRQRRQADHGRISGR</sequence>
<evidence type="ECO:0000313" key="6">
    <source>
        <dbReference type="Proteomes" id="UP000078532"/>
    </source>
</evidence>
<dbReference type="EMBL" id="LYVF01000069">
    <property type="protein sequence ID" value="OAT85241.1"/>
    <property type="molecule type" value="Genomic_DNA"/>
</dbReference>
<evidence type="ECO:0000313" key="5">
    <source>
        <dbReference type="EMBL" id="OAT85241.1"/>
    </source>
</evidence>
<reference evidence="5 6" key="1">
    <citation type="submission" date="2016-04" db="EMBL/GenBank/DDBJ databases">
        <authorList>
            <person name="Evans L.H."/>
            <person name="Alamgir A."/>
            <person name="Owens N."/>
            <person name="Weber N.D."/>
            <person name="Virtaneva K."/>
            <person name="Barbian K."/>
            <person name="Babar A."/>
            <person name="Rosenke K."/>
        </authorList>
    </citation>
    <scope>NUCLEOTIDE SEQUENCE [LARGE SCALE GENOMIC DNA]</scope>
    <source>
        <strain evidence="5 6">LMa1</strain>
    </source>
</reference>
<feature type="domain" description="RNA 2-O ribose methyltransferase substrate binding" evidence="4">
    <location>
        <begin position="10"/>
        <end position="85"/>
    </location>
</feature>
<dbReference type="InterPro" id="IPR013123">
    <property type="entry name" value="SpoU_subst-bd"/>
</dbReference>
<dbReference type="Pfam" id="PF00588">
    <property type="entry name" value="SpoU_methylase"/>
    <property type="match status" value="1"/>
</dbReference>
<dbReference type="AlphaFoldDB" id="A0A1B7LGL3"/>
<dbReference type="SMART" id="SM00967">
    <property type="entry name" value="SpoU_sub_bind"/>
    <property type="match status" value="1"/>
</dbReference>
<evidence type="ECO:0000259" key="4">
    <source>
        <dbReference type="SMART" id="SM00967"/>
    </source>
</evidence>
<keyword evidence="2 5" id="KW-0489">Methyltransferase</keyword>
<dbReference type="SUPFAM" id="SSF75217">
    <property type="entry name" value="alpha/beta knot"/>
    <property type="match status" value="1"/>
</dbReference>
<dbReference type="Pfam" id="PF08032">
    <property type="entry name" value="SpoU_sub_bind"/>
    <property type="match status" value="1"/>
</dbReference>
<dbReference type="InterPro" id="IPR029026">
    <property type="entry name" value="tRNA_m1G_MTases_N"/>
</dbReference>
<organism evidence="5 6">
    <name type="scientific">Desulfotomaculum copahuensis</name>
    <dbReference type="NCBI Taxonomy" id="1838280"/>
    <lineage>
        <taxon>Bacteria</taxon>
        <taxon>Bacillati</taxon>
        <taxon>Bacillota</taxon>
        <taxon>Clostridia</taxon>
        <taxon>Eubacteriales</taxon>
        <taxon>Desulfotomaculaceae</taxon>
        <taxon>Desulfotomaculum</taxon>
    </lineage>
</organism>
<dbReference type="Gene3D" id="3.40.1280.10">
    <property type="match status" value="1"/>
</dbReference>
<dbReference type="InterPro" id="IPR029028">
    <property type="entry name" value="Alpha/beta_knot_MTases"/>
</dbReference>
<gene>
    <name evidence="5" type="ORF">A6M21_06780</name>
</gene>
<dbReference type="GO" id="GO:0032259">
    <property type="term" value="P:methylation"/>
    <property type="evidence" value="ECO:0007669"/>
    <property type="project" value="UniProtKB-KW"/>
</dbReference>
<dbReference type="CDD" id="cd18103">
    <property type="entry name" value="SpoU-like_RlmB"/>
    <property type="match status" value="1"/>
</dbReference>
<dbReference type="GO" id="GO:0003723">
    <property type="term" value="F:RNA binding"/>
    <property type="evidence" value="ECO:0007669"/>
    <property type="project" value="InterPro"/>
</dbReference>